<protein>
    <submittedName>
        <fullName evidence="1">Uncharacterized protein</fullName>
    </submittedName>
</protein>
<comment type="caution">
    <text evidence="1">The sequence shown here is derived from an EMBL/GenBank/DDBJ whole genome shotgun (WGS) entry which is preliminary data.</text>
</comment>
<dbReference type="Proteomes" id="UP000785679">
    <property type="component" value="Unassembled WGS sequence"/>
</dbReference>
<evidence type="ECO:0000313" key="2">
    <source>
        <dbReference type="Proteomes" id="UP000785679"/>
    </source>
</evidence>
<dbReference type="EMBL" id="RRYP01001812">
    <property type="protein sequence ID" value="TNV85469.1"/>
    <property type="molecule type" value="Genomic_DNA"/>
</dbReference>
<reference evidence="1" key="1">
    <citation type="submission" date="2019-06" db="EMBL/GenBank/DDBJ databases">
        <authorList>
            <person name="Zheng W."/>
        </authorList>
    </citation>
    <scope>NUCLEOTIDE SEQUENCE</scope>
    <source>
        <strain evidence="1">QDHG01</strain>
    </source>
</reference>
<dbReference type="AlphaFoldDB" id="A0A8J8P3Q0"/>
<gene>
    <name evidence="1" type="ORF">FGO68_gene10925</name>
</gene>
<evidence type="ECO:0000313" key="1">
    <source>
        <dbReference type="EMBL" id="TNV85469.1"/>
    </source>
</evidence>
<accession>A0A8J8P3Q0</accession>
<proteinExistence type="predicted"/>
<keyword evidence="2" id="KW-1185">Reference proteome</keyword>
<sequence length="73" mass="8313">MLGLQGKLCLNMQTTKRVLGHLPLISQFKHQFTTWAFSKSITGWTLQCLRIKQPTTTGFHFLVHLSSIQSTPQ</sequence>
<organism evidence="1 2">
    <name type="scientific">Halteria grandinella</name>
    <dbReference type="NCBI Taxonomy" id="5974"/>
    <lineage>
        <taxon>Eukaryota</taxon>
        <taxon>Sar</taxon>
        <taxon>Alveolata</taxon>
        <taxon>Ciliophora</taxon>
        <taxon>Intramacronucleata</taxon>
        <taxon>Spirotrichea</taxon>
        <taxon>Stichotrichia</taxon>
        <taxon>Sporadotrichida</taxon>
        <taxon>Halteriidae</taxon>
        <taxon>Halteria</taxon>
    </lineage>
</organism>
<name>A0A8J8P3Q0_HALGN</name>